<dbReference type="InterPro" id="IPR007060">
    <property type="entry name" value="FtsL/DivIC"/>
</dbReference>
<keyword evidence="3" id="KW-0132">Cell division</keyword>
<dbReference type="GO" id="GO:0051301">
    <property type="term" value="P:cell division"/>
    <property type="evidence" value="ECO:0007669"/>
    <property type="project" value="UniProtKB-KW"/>
</dbReference>
<dbReference type="AlphaFoldDB" id="A0A564W588"/>
<feature type="coiled-coil region" evidence="1">
    <location>
        <begin position="52"/>
        <end position="79"/>
    </location>
</feature>
<feature type="transmembrane region" description="Helical" evidence="2">
    <location>
        <begin position="12"/>
        <end position="36"/>
    </location>
</feature>
<keyword evidence="1" id="KW-0175">Coiled coil</keyword>
<proteinExistence type="predicted"/>
<evidence type="ECO:0000313" key="3">
    <source>
        <dbReference type="EMBL" id="VUX40036.1"/>
    </source>
</evidence>
<dbReference type="EMBL" id="CABHNW010000138">
    <property type="protein sequence ID" value="VUX40036.1"/>
    <property type="molecule type" value="Genomic_DNA"/>
</dbReference>
<name>A0A564W588_9FIRM</name>
<keyword evidence="4" id="KW-1185">Reference proteome</keyword>
<gene>
    <name evidence="3" type="primary">ftsB</name>
    <name evidence="3" type="ORF">RSSSTS7063_00637</name>
</gene>
<evidence type="ECO:0000256" key="2">
    <source>
        <dbReference type="SAM" id="Phobius"/>
    </source>
</evidence>
<dbReference type="RefSeq" id="WP_243121769.1">
    <property type="nucleotide sequence ID" value="NZ_CABHMX010000067.1"/>
</dbReference>
<reference evidence="3 4" key="1">
    <citation type="submission" date="2019-07" db="EMBL/GenBank/DDBJ databases">
        <authorList>
            <person name="Hibberd C M."/>
            <person name="Gehrig L. J."/>
            <person name="Chang H.-W."/>
            <person name="Venkatesh S."/>
        </authorList>
    </citation>
    <scope>NUCLEOTIDE SEQUENCE [LARGE SCALE GENOMIC DNA]</scope>
    <source>
        <strain evidence="3">Blautia_luti_SSTS_Bg7063</strain>
    </source>
</reference>
<dbReference type="Pfam" id="PF04977">
    <property type="entry name" value="DivIC"/>
    <property type="match status" value="1"/>
</dbReference>
<evidence type="ECO:0000256" key="1">
    <source>
        <dbReference type="SAM" id="Coils"/>
    </source>
</evidence>
<keyword evidence="2" id="KW-0472">Membrane</keyword>
<dbReference type="Proteomes" id="UP000408482">
    <property type="component" value="Unassembled WGS sequence"/>
</dbReference>
<accession>A0A564W588</accession>
<sequence>MKNPKKGKEKKWIGYNYLGMAGIMVIALVLLGSLMLQSKTLERRRDYYDSKATALEKSIESEKERTKEIEAEKEHMKTDEYVEEAAREKLGLVKDNEIVFQEEK</sequence>
<keyword evidence="2" id="KW-1133">Transmembrane helix</keyword>
<keyword evidence="3" id="KW-0131">Cell cycle</keyword>
<keyword evidence="2" id="KW-0812">Transmembrane</keyword>
<evidence type="ECO:0000313" key="4">
    <source>
        <dbReference type="Proteomes" id="UP000408482"/>
    </source>
</evidence>
<protein>
    <submittedName>
        <fullName evidence="3">Cell division protein FtsB</fullName>
    </submittedName>
</protein>
<organism evidence="3 4">
    <name type="scientific">Blautia luti</name>
    <dbReference type="NCBI Taxonomy" id="89014"/>
    <lineage>
        <taxon>Bacteria</taxon>
        <taxon>Bacillati</taxon>
        <taxon>Bacillota</taxon>
        <taxon>Clostridia</taxon>
        <taxon>Lachnospirales</taxon>
        <taxon>Lachnospiraceae</taxon>
        <taxon>Blautia</taxon>
    </lineage>
</organism>